<accession>A0A0H3YK92</accession>
<dbReference type="AlphaFoldDB" id="A0A0H3YK92"/>
<gene>
    <name evidence="7" type="primary">slc21a-3</name>
</gene>
<evidence type="ECO:0000256" key="2">
    <source>
        <dbReference type="ARBA" id="ARBA00022737"/>
    </source>
</evidence>
<dbReference type="InterPro" id="IPR025258">
    <property type="entry name" value="RH_dom"/>
</dbReference>
<dbReference type="EMBL" id="KT163598">
    <property type="protein sequence ID" value="AKN21548.1"/>
    <property type="molecule type" value="mRNA"/>
</dbReference>
<name>A0A0H3YK92_SCHMD</name>
<evidence type="ECO:0000256" key="5">
    <source>
        <dbReference type="SAM" id="Coils"/>
    </source>
</evidence>
<dbReference type="SMART" id="SM01175">
    <property type="entry name" value="DUF4206"/>
    <property type="match status" value="1"/>
</dbReference>
<dbReference type="InterPro" id="IPR051366">
    <property type="entry name" value="DEF8"/>
</dbReference>
<proteinExistence type="evidence at transcript level"/>
<protein>
    <submittedName>
        <fullName evidence="7">Slc21a-3</fullName>
    </submittedName>
</protein>
<evidence type="ECO:0000259" key="6">
    <source>
        <dbReference type="SMART" id="SM01175"/>
    </source>
</evidence>
<dbReference type="PANTHER" id="PTHR12326:SF3">
    <property type="entry name" value="DIFFERENTIALLY EXPRESSED IN FDCP 8 HOMOLOG"/>
    <property type="match status" value="1"/>
</dbReference>
<keyword evidence="2" id="KW-0677">Repeat</keyword>
<reference evidence="7" key="1">
    <citation type="journal article" date="2015" name="Elife">
        <title>Stem cells and fluid flow drive cyst formation in an invertebrate excretory organ.</title>
        <authorList>
            <person name="Thi-Kim Vu H."/>
            <person name="Rink J.C."/>
            <person name="McKinney S.A."/>
            <person name="McClain M."/>
            <person name="Lakshmanaperumal N."/>
            <person name="Alexander R."/>
            <person name="Sanchez Alvarado A."/>
        </authorList>
    </citation>
    <scope>NUCLEOTIDE SEQUENCE</scope>
</reference>
<evidence type="ECO:0000256" key="1">
    <source>
        <dbReference type="ARBA" id="ARBA00022723"/>
    </source>
</evidence>
<keyword evidence="4" id="KW-0862">Zinc</keyword>
<keyword evidence="3" id="KW-0863">Zinc-finger</keyword>
<feature type="domain" description="Rubicon Homology" evidence="6">
    <location>
        <begin position="264"/>
        <end position="449"/>
    </location>
</feature>
<sequence>MFTDNVAHLHFKPRNSLNPRISRINPFQDDSIEEYPSLGLTRTLSNSLLVEDHFNEPLPILNISSSIEELTNAIKECKQKIFKLMDNEEAKNRYILYLVELNQTLHTVKEANKIQNKPETIEFIQRSPDIDTKPINITGHQLKKCRKGIGKRKYCEICQGPIRTGTSVYNCLSCIIFAHSSKLCLQRLHRVCPASNLGHPSLFQSQIINNRRYSSANDDLTINIDNFPLSGNLLSQKFLCDECSFPIIPFDSKNSTNLQRSRSVFCNYYRKFYCSSCHWGNTFYIPSVYFILNIWTKLPVCRSAYIKLKFAWNLILFRIPPFWEQNNMNAKEILMIRMKMFRLRPFIRQCSALKNLIRNYDDWLIEQPYLLTMRFVQNISNGSAVKTIQILHSNILDHIPDCENCKTLCSSCSLCTDKQIIYPRTGVSWSCSKCCFSNVHESCGLKNFKTESDFICSNCLKI</sequence>
<organism evidence="7">
    <name type="scientific">Schmidtea mediterranea</name>
    <name type="common">Freshwater planarian flatworm</name>
    <dbReference type="NCBI Taxonomy" id="79327"/>
    <lineage>
        <taxon>Eukaryota</taxon>
        <taxon>Metazoa</taxon>
        <taxon>Spiralia</taxon>
        <taxon>Lophotrochozoa</taxon>
        <taxon>Platyhelminthes</taxon>
        <taxon>Rhabditophora</taxon>
        <taxon>Seriata</taxon>
        <taxon>Tricladida</taxon>
        <taxon>Continenticola</taxon>
        <taxon>Geoplanoidea</taxon>
        <taxon>Dugesiidae</taxon>
        <taxon>Schmidtea</taxon>
    </lineage>
</organism>
<dbReference type="OrthoDB" id="1918044at2759"/>
<feature type="coiled-coil region" evidence="5">
    <location>
        <begin position="60"/>
        <end position="87"/>
    </location>
</feature>
<evidence type="ECO:0000256" key="4">
    <source>
        <dbReference type="ARBA" id="ARBA00022833"/>
    </source>
</evidence>
<dbReference type="PANTHER" id="PTHR12326">
    <property type="entry name" value="PLECKSTRIN HOMOLOGY DOMAIN CONTAINING PROTEIN"/>
    <property type="match status" value="1"/>
</dbReference>
<dbReference type="GO" id="GO:0008270">
    <property type="term" value="F:zinc ion binding"/>
    <property type="evidence" value="ECO:0007669"/>
    <property type="project" value="UniProtKB-KW"/>
</dbReference>
<evidence type="ECO:0000313" key="7">
    <source>
        <dbReference type="EMBL" id="AKN21548.1"/>
    </source>
</evidence>
<evidence type="ECO:0000256" key="3">
    <source>
        <dbReference type="ARBA" id="ARBA00022771"/>
    </source>
</evidence>
<keyword evidence="1" id="KW-0479">Metal-binding</keyword>
<keyword evidence="5" id="KW-0175">Coiled coil</keyword>
<dbReference type="Pfam" id="PF13901">
    <property type="entry name" value="RH_dom"/>
    <property type="match status" value="1"/>
</dbReference>